<dbReference type="SUPFAM" id="SSF46785">
    <property type="entry name" value="Winged helix' DNA-binding domain"/>
    <property type="match status" value="1"/>
</dbReference>
<sequence length="162" mass="18471">MSTDNHNPDKNIDNLTKELAFVFSQLKRIGHVFSPSKDLRQSESNLLVYLTYLCPPGTNGIKVSELSKQLKITSAAVTHVIQSLEKNGYITRTMDPSDRRSILVSATKDGHNFVEAREKELFERFHHLSEHLGTDDVQQLIRILTKSIRFLSTYQDSDEVKP</sequence>
<keyword evidence="2" id="KW-0238">DNA-binding</keyword>
<evidence type="ECO:0000256" key="2">
    <source>
        <dbReference type="ARBA" id="ARBA00023125"/>
    </source>
</evidence>
<comment type="caution">
    <text evidence="5">The sequence shown here is derived from an EMBL/GenBank/DDBJ whole genome shotgun (WGS) entry which is preliminary data.</text>
</comment>
<dbReference type="PRINTS" id="PR00598">
    <property type="entry name" value="HTHMARR"/>
</dbReference>
<protein>
    <submittedName>
        <fullName evidence="5">MarR family transcriptional regulator</fullName>
    </submittedName>
</protein>
<dbReference type="EMBL" id="JARTFS010000001">
    <property type="protein sequence ID" value="MED4400032.1"/>
    <property type="molecule type" value="Genomic_DNA"/>
</dbReference>
<gene>
    <name evidence="5" type="ORF">P9271_01475</name>
</gene>
<dbReference type="GeneID" id="301141241"/>
<evidence type="ECO:0000256" key="1">
    <source>
        <dbReference type="ARBA" id="ARBA00023015"/>
    </source>
</evidence>
<dbReference type="RefSeq" id="WP_066229704.1">
    <property type="nucleotide sequence ID" value="NZ_JARTFQ010000005.1"/>
</dbReference>
<dbReference type="InterPro" id="IPR000835">
    <property type="entry name" value="HTH_MarR-typ"/>
</dbReference>
<dbReference type="Proteomes" id="UP001342826">
    <property type="component" value="Unassembled WGS sequence"/>
</dbReference>
<feature type="domain" description="HTH marR-type" evidence="4">
    <location>
        <begin position="12"/>
        <end position="149"/>
    </location>
</feature>
<dbReference type="PANTHER" id="PTHR42756:SF1">
    <property type="entry name" value="TRANSCRIPTIONAL REPRESSOR OF EMRAB OPERON"/>
    <property type="match status" value="1"/>
</dbReference>
<keyword evidence="3" id="KW-0804">Transcription</keyword>
<dbReference type="InterPro" id="IPR036390">
    <property type="entry name" value="WH_DNA-bd_sf"/>
</dbReference>
<evidence type="ECO:0000259" key="4">
    <source>
        <dbReference type="PROSITE" id="PS50995"/>
    </source>
</evidence>
<dbReference type="InterPro" id="IPR036388">
    <property type="entry name" value="WH-like_DNA-bd_sf"/>
</dbReference>
<evidence type="ECO:0000313" key="6">
    <source>
        <dbReference type="Proteomes" id="UP001342826"/>
    </source>
</evidence>
<dbReference type="PANTHER" id="PTHR42756">
    <property type="entry name" value="TRANSCRIPTIONAL REGULATOR, MARR"/>
    <property type="match status" value="1"/>
</dbReference>
<accession>A0ABU6NSB0</accession>
<dbReference type="Pfam" id="PF01047">
    <property type="entry name" value="MarR"/>
    <property type="match status" value="1"/>
</dbReference>
<evidence type="ECO:0000313" key="5">
    <source>
        <dbReference type="EMBL" id="MED4400032.1"/>
    </source>
</evidence>
<proteinExistence type="predicted"/>
<name>A0ABU6NSB0_9BACI</name>
<reference evidence="5 6" key="1">
    <citation type="submission" date="2023-03" db="EMBL/GenBank/DDBJ databases">
        <title>Bacillus Genome Sequencing.</title>
        <authorList>
            <person name="Dunlap C."/>
        </authorList>
    </citation>
    <scope>NUCLEOTIDE SEQUENCE [LARGE SCALE GENOMIC DNA]</scope>
    <source>
        <strain evidence="5 6">NRS-1717</strain>
    </source>
</reference>
<dbReference type="Gene3D" id="1.10.10.10">
    <property type="entry name" value="Winged helix-like DNA-binding domain superfamily/Winged helix DNA-binding domain"/>
    <property type="match status" value="1"/>
</dbReference>
<dbReference type="PROSITE" id="PS50995">
    <property type="entry name" value="HTH_MARR_2"/>
    <property type="match status" value="1"/>
</dbReference>
<organism evidence="5 6">
    <name type="scientific">Metabacillus fastidiosus</name>
    <dbReference type="NCBI Taxonomy" id="1458"/>
    <lineage>
        <taxon>Bacteria</taxon>
        <taxon>Bacillati</taxon>
        <taxon>Bacillota</taxon>
        <taxon>Bacilli</taxon>
        <taxon>Bacillales</taxon>
        <taxon>Bacillaceae</taxon>
        <taxon>Metabacillus</taxon>
    </lineage>
</organism>
<evidence type="ECO:0000256" key="3">
    <source>
        <dbReference type="ARBA" id="ARBA00023163"/>
    </source>
</evidence>
<keyword evidence="6" id="KW-1185">Reference proteome</keyword>
<dbReference type="SMART" id="SM00347">
    <property type="entry name" value="HTH_MARR"/>
    <property type="match status" value="1"/>
</dbReference>
<keyword evidence="1" id="KW-0805">Transcription regulation</keyword>